<dbReference type="AlphaFoldDB" id="D7FLU4"/>
<accession>D7FLU4</accession>
<proteinExistence type="predicted"/>
<reference evidence="2 3" key="1">
    <citation type="journal article" date="2010" name="Nature">
        <title>The Ectocarpus genome and the independent evolution of multicellularity in brown algae.</title>
        <authorList>
            <person name="Cock J.M."/>
            <person name="Sterck L."/>
            <person name="Rouze P."/>
            <person name="Scornet D."/>
            <person name="Allen A.E."/>
            <person name="Amoutzias G."/>
            <person name="Anthouard V."/>
            <person name="Artiguenave F."/>
            <person name="Aury J.M."/>
            <person name="Badger J.H."/>
            <person name="Beszteri B."/>
            <person name="Billiau K."/>
            <person name="Bonnet E."/>
            <person name="Bothwell J.H."/>
            <person name="Bowler C."/>
            <person name="Boyen C."/>
            <person name="Brownlee C."/>
            <person name="Carrano C.J."/>
            <person name="Charrier B."/>
            <person name="Cho G.Y."/>
            <person name="Coelho S.M."/>
            <person name="Collen J."/>
            <person name="Corre E."/>
            <person name="Da Silva C."/>
            <person name="Delage L."/>
            <person name="Delaroque N."/>
            <person name="Dittami S.M."/>
            <person name="Doulbeau S."/>
            <person name="Elias M."/>
            <person name="Farnham G."/>
            <person name="Gachon C.M."/>
            <person name="Gschloessl B."/>
            <person name="Heesch S."/>
            <person name="Jabbari K."/>
            <person name="Jubin C."/>
            <person name="Kawai H."/>
            <person name="Kimura K."/>
            <person name="Kloareg B."/>
            <person name="Kupper F.C."/>
            <person name="Lang D."/>
            <person name="Le Bail A."/>
            <person name="Leblanc C."/>
            <person name="Lerouge P."/>
            <person name="Lohr M."/>
            <person name="Lopez P.J."/>
            <person name="Martens C."/>
            <person name="Maumus F."/>
            <person name="Michel G."/>
            <person name="Miranda-Saavedra D."/>
            <person name="Morales J."/>
            <person name="Moreau H."/>
            <person name="Motomura T."/>
            <person name="Nagasato C."/>
            <person name="Napoli C.A."/>
            <person name="Nelson D.R."/>
            <person name="Nyvall-Collen P."/>
            <person name="Peters A.F."/>
            <person name="Pommier C."/>
            <person name="Potin P."/>
            <person name="Poulain J."/>
            <person name="Quesneville H."/>
            <person name="Read B."/>
            <person name="Rensing S.A."/>
            <person name="Ritter A."/>
            <person name="Rousvoal S."/>
            <person name="Samanta M."/>
            <person name="Samson G."/>
            <person name="Schroeder D.C."/>
            <person name="Segurens B."/>
            <person name="Strittmatter M."/>
            <person name="Tonon T."/>
            <person name="Tregear J.W."/>
            <person name="Valentin K."/>
            <person name="von Dassow P."/>
            <person name="Yamagishi T."/>
            <person name="Van de Peer Y."/>
            <person name="Wincker P."/>
        </authorList>
    </citation>
    <scope>NUCLEOTIDE SEQUENCE [LARGE SCALE GENOMIC DNA]</scope>
    <source>
        <strain evidence="3">Ec32 / CCAP1310/4</strain>
    </source>
</reference>
<dbReference type="OrthoDB" id="10314805at2759"/>
<dbReference type="InParanoid" id="D7FLU4"/>
<feature type="region of interest" description="Disordered" evidence="1">
    <location>
        <begin position="1"/>
        <end position="39"/>
    </location>
</feature>
<evidence type="ECO:0000313" key="2">
    <source>
        <dbReference type="EMBL" id="CBJ29780.1"/>
    </source>
</evidence>
<gene>
    <name evidence="2" type="ORF">Esi_0161_0037</name>
</gene>
<dbReference type="EMBL" id="FN649760">
    <property type="protein sequence ID" value="CBJ29780.1"/>
    <property type="molecule type" value="Genomic_DNA"/>
</dbReference>
<evidence type="ECO:0000256" key="1">
    <source>
        <dbReference type="SAM" id="MobiDB-lite"/>
    </source>
</evidence>
<evidence type="ECO:0000313" key="3">
    <source>
        <dbReference type="Proteomes" id="UP000002630"/>
    </source>
</evidence>
<dbReference type="Proteomes" id="UP000002630">
    <property type="component" value="Unassembled WGS sequence"/>
</dbReference>
<organism evidence="2 3">
    <name type="scientific">Ectocarpus siliculosus</name>
    <name type="common">Brown alga</name>
    <name type="synonym">Conferva siliculosa</name>
    <dbReference type="NCBI Taxonomy" id="2880"/>
    <lineage>
        <taxon>Eukaryota</taxon>
        <taxon>Sar</taxon>
        <taxon>Stramenopiles</taxon>
        <taxon>Ochrophyta</taxon>
        <taxon>PX clade</taxon>
        <taxon>Phaeophyceae</taxon>
        <taxon>Ectocarpales</taxon>
        <taxon>Ectocarpaceae</taxon>
        <taxon>Ectocarpus</taxon>
    </lineage>
</organism>
<name>D7FLU4_ECTSI</name>
<protein>
    <submittedName>
        <fullName evidence="2">Uncharacterized protein</fullName>
    </submittedName>
</protein>
<keyword evidence="3" id="KW-1185">Reference proteome</keyword>
<sequence>MNSVVSSASRMGESSCDSGPGVNPATSRQSLPRGYGGPMLAPGAGGGEELVVVDPKASLRRLYAAIEGRGMVAIKRNPNGKGRSRVMVRSKIKENSIGWAHVLPPFTRKFVNVKDLAGAQRSSRMVTVNFRNREPVSFLLPAFANVIQVMFETDKLTDALILEQGFVSLATLQKQSL</sequence>